<feature type="domain" description="ZP" evidence="3">
    <location>
        <begin position="1"/>
        <end position="70"/>
    </location>
</feature>
<accession>A0A915BU26</accession>
<dbReference type="Proteomes" id="UP000887569">
    <property type="component" value="Unplaced"/>
</dbReference>
<name>A0A915BU26_PARUN</name>
<dbReference type="AlphaFoldDB" id="A0A915BU26"/>
<dbReference type="PANTHER" id="PTHR22907">
    <property type="entry name" value="GH04558P"/>
    <property type="match status" value="1"/>
</dbReference>
<dbReference type="InterPro" id="IPR051962">
    <property type="entry name" value="Cuticlin"/>
</dbReference>
<dbReference type="PROSITE" id="PS51034">
    <property type="entry name" value="ZP_2"/>
    <property type="match status" value="1"/>
</dbReference>
<dbReference type="WBParaSite" id="PgR059_g008_t01">
    <property type="protein sequence ID" value="PgR059_g008_t01"/>
    <property type="gene ID" value="PgR059_g008"/>
</dbReference>
<reference evidence="5" key="1">
    <citation type="submission" date="2022-11" db="UniProtKB">
        <authorList>
            <consortium name="WormBaseParasite"/>
        </authorList>
    </citation>
    <scope>IDENTIFICATION</scope>
</reference>
<dbReference type="Pfam" id="PF25057">
    <property type="entry name" value="CUT_N"/>
    <property type="match status" value="1"/>
</dbReference>
<evidence type="ECO:0000256" key="2">
    <source>
        <dbReference type="ARBA" id="ARBA00022729"/>
    </source>
</evidence>
<dbReference type="PANTHER" id="PTHR22907:SF54">
    <property type="entry name" value="GH04558P"/>
    <property type="match status" value="1"/>
</dbReference>
<dbReference type="InterPro" id="IPR056953">
    <property type="entry name" value="CUT_N"/>
</dbReference>
<sequence length="70" mass="7760">PRTTRQAGTIANIDIQLGTCNTKRSRSLSPPGVTISFTIVVSFHENFVTKVDRAYRIQCTYAEIDKTVAT</sequence>
<evidence type="ECO:0000259" key="3">
    <source>
        <dbReference type="PROSITE" id="PS51034"/>
    </source>
</evidence>
<keyword evidence="2" id="KW-0732">Signal</keyword>
<evidence type="ECO:0000313" key="4">
    <source>
        <dbReference type="Proteomes" id="UP000887569"/>
    </source>
</evidence>
<evidence type="ECO:0000256" key="1">
    <source>
        <dbReference type="ARBA" id="ARBA00022460"/>
    </source>
</evidence>
<dbReference type="InterPro" id="IPR001507">
    <property type="entry name" value="ZP_dom"/>
</dbReference>
<keyword evidence="4" id="KW-1185">Reference proteome</keyword>
<dbReference type="GO" id="GO:0042302">
    <property type="term" value="F:structural constituent of cuticle"/>
    <property type="evidence" value="ECO:0007669"/>
    <property type="project" value="UniProtKB-KW"/>
</dbReference>
<organism evidence="4 5">
    <name type="scientific">Parascaris univalens</name>
    <name type="common">Nematode worm</name>
    <dbReference type="NCBI Taxonomy" id="6257"/>
    <lineage>
        <taxon>Eukaryota</taxon>
        <taxon>Metazoa</taxon>
        <taxon>Ecdysozoa</taxon>
        <taxon>Nematoda</taxon>
        <taxon>Chromadorea</taxon>
        <taxon>Rhabditida</taxon>
        <taxon>Spirurina</taxon>
        <taxon>Ascaridomorpha</taxon>
        <taxon>Ascaridoidea</taxon>
        <taxon>Ascarididae</taxon>
        <taxon>Parascaris</taxon>
    </lineage>
</organism>
<protein>
    <submittedName>
        <fullName evidence="5">ZP domain-containing protein</fullName>
    </submittedName>
</protein>
<evidence type="ECO:0000313" key="5">
    <source>
        <dbReference type="WBParaSite" id="PgR059_g008_t01"/>
    </source>
</evidence>
<proteinExistence type="predicted"/>
<keyword evidence="1" id="KW-0193">Cuticle</keyword>